<dbReference type="PRINTS" id="PR00080">
    <property type="entry name" value="SDRFAMILY"/>
</dbReference>
<feature type="domain" description="Ketoreductase" evidence="5">
    <location>
        <begin position="12"/>
        <end position="192"/>
    </location>
</feature>
<dbReference type="PRINTS" id="PR00081">
    <property type="entry name" value="GDHRDH"/>
</dbReference>
<name>A0ABT8Y9L7_9SPHN</name>
<evidence type="ECO:0000256" key="2">
    <source>
        <dbReference type="ARBA" id="ARBA00023002"/>
    </source>
</evidence>
<protein>
    <submittedName>
        <fullName evidence="6">SDR family oxidoreductase</fullName>
    </submittedName>
</protein>
<dbReference type="EMBL" id="JAUOTP010000004">
    <property type="protein sequence ID" value="MDO6414672.1"/>
    <property type="molecule type" value="Genomic_DNA"/>
</dbReference>
<evidence type="ECO:0000256" key="1">
    <source>
        <dbReference type="ARBA" id="ARBA00006484"/>
    </source>
</evidence>
<evidence type="ECO:0000313" key="7">
    <source>
        <dbReference type="Proteomes" id="UP001169764"/>
    </source>
</evidence>
<evidence type="ECO:0000259" key="5">
    <source>
        <dbReference type="SMART" id="SM00822"/>
    </source>
</evidence>
<dbReference type="NCBIfam" id="NF005495">
    <property type="entry name" value="PRK07109.1"/>
    <property type="match status" value="1"/>
</dbReference>
<dbReference type="InterPro" id="IPR036291">
    <property type="entry name" value="NAD(P)-bd_dom_sf"/>
</dbReference>
<dbReference type="InterPro" id="IPR002347">
    <property type="entry name" value="SDR_fam"/>
</dbReference>
<keyword evidence="2" id="KW-0560">Oxidoreductase</keyword>
<sequence>MTRLHLKPIEQQVIVITGASSGIGLATAHRAALAGACVFLIARNEEALAAIAQEIQSRGGMAGHAAADVGDPDAVAAAADAAIARFGRIDTWVNNAGVAIYAPLVETPFDEHERLFRTNYFGVVNGALAALPHLQKQGGALITIGSIVSDLQTPIMGAYAASKHAAKGFIDSLRAELTAADAPVSVTLIKPSGIDTPIAQHAANHLPGEAMIPPPVYDPELVAEAVLHAAIHPQREITVGGIGRAGELIGQHVPGLVDRLSGLITPVLDDQDQPRTESNNLFEPTRDGEIRSGRQAGRRFSVYGSAGRHPVAIAALGGLATLGLYLTLRRPPADQA</sequence>
<dbReference type="Gene3D" id="3.40.50.720">
    <property type="entry name" value="NAD(P)-binding Rossmann-like Domain"/>
    <property type="match status" value="1"/>
</dbReference>
<evidence type="ECO:0000313" key="6">
    <source>
        <dbReference type="EMBL" id="MDO6414672.1"/>
    </source>
</evidence>
<dbReference type="SUPFAM" id="SSF51735">
    <property type="entry name" value="NAD(P)-binding Rossmann-fold domains"/>
    <property type="match status" value="1"/>
</dbReference>
<organism evidence="6 7">
    <name type="scientific">Sphingomonas natans</name>
    <dbReference type="NCBI Taxonomy" id="3063330"/>
    <lineage>
        <taxon>Bacteria</taxon>
        <taxon>Pseudomonadati</taxon>
        <taxon>Pseudomonadota</taxon>
        <taxon>Alphaproteobacteria</taxon>
        <taxon>Sphingomonadales</taxon>
        <taxon>Sphingomonadaceae</taxon>
        <taxon>Sphingomonas</taxon>
    </lineage>
</organism>
<dbReference type="InterPro" id="IPR020904">
    <property type="entry name" value="Sc_DH/Rdtase_CS"/>
</dbReference>
<accession>A0ABT8Y9L7</accession>
<feature type="region of interest" description="Disordered" evidence="4">
    <location>
        <begin position="269"/>
        <end position="294"/>
    </location>
</feature>
<dbReference type="Proteomes" id="UP001169764">
    <property type="component" value="Unassembled WGS sequence"/>
</dbReference>
<gene>
    <name evidence="6" type="ORF">Q4F19_09800</name>
</gene>
<comment type="similarity">
    <text evidence="1 3">Belongs to the short-chain dehydrogenases/reductases (SDR) family.</text>
</comment>
<reference evidence="6" key="1">
    <citation type="submission" date="2023-07" db="EMBL/GenBank/DDBJ databases">
        <authorList>
            <person name="Kim M."/>
        </authorList>
    </citation>
    <scope>NUCLEOTIDE SEQUENCE</scope>
    <source>
        <strain evidence="6">BIUV-7</strain>
    </source>
</reference>
<proteinExistence type="inferred from homology"/>
<evidence type="ECO:0000256" key="4">
    <source>
        <dbReference type="SAM" id="MobiDB-lite"/>
    </source>
</evidence>
<dbReference type="SMART" id="SM00822">
    <property type="entry name" value="PKS_KR"/>
    <property type="match status" value="1"/>
</dbReference>
<comment type="caution">
    <text evidence="6">The sequence shown here is derived from an EMBL/GenBank/DDBJ whole genome shotgun (WGS) entry which is preliminary data.</text>
</comment>
<dbReference type="PANTHER" id="PTHR44196:SF1">
    <property type="entry name" value="DEHYDROGENASE_REDUCTASE SDR FAMILY MEMBER 7B"/>
    <property type="match status" value="1"/>
</dbReference>
<dbReference type="PANTHER" id="PTHR44196">
    <property type="entry name" value="DEHYDROGENASE/REDUCTASE SDR FAMILY MEMBER 7B"/>
    <property type="match status" value="1"/>
</dbReference>
<dbReference type="Pfam" id="PF00106">
    <property type="entry name" value="adh_short"/>
    <property type="match status" value="1"/>
</dbReference>
<keyword evidence="7" id="KW-1185">Reference proteome</keyword>
<dbReference type="RefSeq" id="WP_303542070.1">
    <property type="nucleotide sequence ID" value="NZ_JAUOTP010000004.1"/>
</dbReference>
<evidence type="ECO:0000256" key="3">
    <source>
        <dbReference type="RuleBase" id="RU000363"/>
    </source>
</evidence>
<dbReference type="PROSITE" id="PS00061">
    <property type="entry name" value="ADH_SHORT"/>
    <property type="match status" value="1"/>
</dbReference>
<dbReference type="InterPro" id="IPR057326">
    <property type="entry name" value="KR_dom"/>
</dbReference>